<reference evidence="2" key="1">
    <citation type="submission" date="2017-07" db="EMBL/GenBank/DDBJ databases">
        <title>Taro Niue Genome Assembly and Annotation.</title>
        <authorList>
            <person name="Atibalentja N."/>
            <person name="Keating K."/>
            <person name="Fields C.J."/>
        </authorList>
    </citation>
    <scope>NUCLEOTIDE SEQUENCE</scope>
    <source>
        <strain evidence="2">Niue_2</strain>
        <tissue evidence="2">Leaf</tissue>
    </source>
</reference>
<gene>
    <name evidence="2" type="ORF">Taro_029333</name>
</gene>
<sequence>MDPRRFRVLSHGSVNGKDGQPAGNDGSIGSPMQSSSLKVRPDQAEYLMKEGIIQCYPLLGQSGCVIWITGLSGSALGKEHAVMSKAELQERQDKKKRGDDLELGPAFHSGVNEKERGMAIPFQPLIMCFSNINYYVVVPVELKKQGILEDRLQLLVNVTGAFRLGILTALVGVSCAGETEDEPYTQEDGNDLE</sequence>
<protein>
    <submittedName>
        <fullName evidence="2">Uncharacterized protein</fullName>
    </submittedName>
</protein>
<comment type="caution">
    <text evidence="2">The sequence shown here is derived from an EMBL/GenBank/DDBJ whole genome shotgun (WGS) entry which is preliminary data.</text>
</comment>
<proteinExistence type="predicted"/>
<evidence type="ECO:0000313" key="2">
    <source>
        <dbReference type="EMBL" id="MQL96650.1"/>
    </source>
</evidence>
<dbReference type="AlphaFoldDB" id="A0A843VSZ2"/>
<name>A0A843VSZ2_COLES</name>
<accession>A0A843VSZ2</accession>
<organism evidence="2 3">
    <name type="scientific">Colocasia esculenta</name>
    <name type="common">Wild taro</name>
    <name type="synonym">Arum esculentum</name>
    <dbReference type="NCBI Taxonomy" id="4460"/>
    <lineage>
        <taxon>Eukaryota</taxon>
        <taxon>Viridiplantae</taxon>
        <taxon>Streptophyta</taxon>
        <taxon>Embryophyta</taxon>
        <taxon>Tracheophyta</taxon>
        <taxon>Spermatophyta</taxon>
        <taxon>Magnoliopsida</taxon>
        <taxon>Liliopsida</taxon>
        <taxon>Araceae</taxon>
        <taxon>Aroideae</taxon>
        <taxon>Colocasieae</taxon>
        <taxon>Colocasia</taxon>
    </lineage>
</organism>
<keyword evidence="3" id="KW-1185">Reference proteome</keyword>
<dbReference type="PANTHER" id="PTHR48040">
    <property type="entry name" value="PLEIOTROPIC DRUG RESISTANCE PROTEIN 1-LIKE ISOFORM X1"/>
    <property type="match status" value="1"/>
</dbReference>
<dbReference type="OrthoDB" id="66620at2759"/>
<dbReference type="EMBL" id="NMUH01001942">
    <property type="protein sequence ID" value="MQL96650.1"/>
    <property type="molecule type" value="Genomic_DNA"/>
</dbReference>
<feature type="region of interest" description="Disordered" evidence="1">
    <location>
        <begin position="1"/>
        <end position="35"/>
    </location>
</feature>
<feature type="compositionally biased region" description="Basic and acidic residues" evidence="1">
    <location>
        <begin position="89"/>
        <end position="100"/>
    </location>
</feature>
<evidence type="ECO:0000256" key="1">
    <source>
        <dbReference type="SAM" id="MobiDB-lite"/>
    </source>
</evidence>
<evidence type="ECO:0000313" key="3">
    <source>
        <dbReference type="Proteomes" id="UP000652761"/>
    </source>
</evidence>
<dbReference type="Proteomes" id="UP000652761">
    <property type="component" value="Unassembled WGS sequence"/>
</dbReference>
<dbReference type="PANTHER" id="PTHR48040:SF12">
    <property type="entry name" value="ABC TRANSPORTER G FAMILY MEMBER 32-LIKE ISOFORM X1"/>
    <property type="match status" value="1"/>
</dbReference>
<feature type="region of interest" description="Disordered" evidence="1">
    <location>
        <begin position="89"/>
        <end position="108"/>
    </location>
</feature>